<dbReference type="Gene3D" id="3.20.20.140">
    <property type="entry name" value="Metal-dependent hydrolases"/>
    <property type="match status" value="1"/>
</dbReference>
<dbReference type="Proteomes" id="UP000617951">
    <property type="component" value="Unassembled WGS sequence"/>
</dbReference>
<dbReference type="GO" id="GO:0016810">
    <property type="term" value="F:hydrolase activity, acting on carbon-nitrogen (but not peptide) bonds"/>
    <property type="evidence" value="ECO:0007669"/>
    <property type="project" value="InterPro"/>
</dbReference>
<evidence type="ECO:0000313" key="2">
    <source>
        <dbReference type="EMBL" id="MBC8537854.1"/>
    </source>
</evidence>
<protein>
    <submittedName>
        <fullName evidence="2">Amidohydrolase</fullName>
    </submittedName>
</protein>
<gene>
    <name evidence="2" type="ORF">H8693_02755</name>
</gene>
<dbReference type="PANTHER" id="PTHR43135:SF3">
    <property type="entry name" value="ALPHA-D-RIBOSE 1-METHYLPHOSPHONATE 5-TRIPHOSPHATE DIPHOSPHATASE"/>
    <property type="match status" value="1"/>
</dbReference>
<feature type="domain" description="Amidohydrolase-related" evidence="1">
    <location>
        <begin position="52"/>
        <end position="378"/>
    </location>
</feature>
<organism evidence="2 3">
    <name type="scientific">Guopingia tenuis</name>
    <dbReference type="NCBI Taxonomy" id="2763656"/>
    <lineage>
        <taxon>Bacteria</taxon>
        <taxon>Bacillati</taxon>
        <taxon>Bacillota</taxon>
        <taxon>Clostridia</taxon>
        <taxon>Christensenellales</taxon>
        <taxon>Christensenellaceae</taxon>
        <taxon>Guopingia</taxon>
    </lineage>
</organism>
<dbReference type="Gene3D" id="2.30.40.10">
    <property type="entry name" value="Urease, subunit C, domain 1"/>
    <property type="match status" value="1"/>
</dbReference>
<dbReference type="InterPro" id="IPR011059">
    <property type="entry name" value="Metal-dep_hydrolase_composite"/>
</dbReference>
<reference evidence="2" key="1">
    <citation type="submission" date="2020-08" db="EMBL/GenBank/DDBJ databases">
        <title>Genome public.</title>
        <authorList>
            <person name="Liu C."/>
            <person name="Sun Q."/>
        </authorList>
    </citation>
    <scope>NUCLEOTIDE SEQUENCE</scope>
    <source>
        <strain evidence="2">NSJ-63</strain>
    </source>
</reference>
<dbReference type="RefSeq" id="WP_249279690.1">
    <property type="nucleotide sequence ID" value="NZ_JACRSS010000001.1"/>
</dbReference>
<dbReference type="EMBL" id="JACRSS010000001">
    <property type="protein sequence ID" value="MBC8537854.1"/>
    <property type="molecule type" value="Genomic_DNA"/>
</dbReference>
<accession>A0A926DIF4</accession>
<keyword evidence="3" id="KW-1185">Reference proteome</keyword>
<dbReference type="Pfam" id="PF01979">
    <property type="entry name" value="Amidohydro_1"/>
    <property type="match status" value="1"/>
</dbReference>
<dbReference type="InterPro" id="IPR032466">
    <property type="entry name" value="Metal_Hydrolase"/>
</dbReference>
<dbReference type="InterPro" id="IPR051781">
    <property type="entry name" value="Metallo-dep_Hydrolase"/>
</dbReference>
<dbReference type="AlphaFoldDB" id="A0A926DIF4"/>
<comment type="caution">
    <text evidence="2">The sequence shown here is derived from an EMBL/GenBank/DDBJ whole genome shotgun (WGS) entry which is preliminary data.</text>
</comment>
<name>A0A926DIF4_9FIRM</name>
<dbReference type="SUPFAM" id="SSF51338">
    <property type="entry name" value="Composite domain of metallo-dependent hydrolases"/>
    <property type="match status" value="1"/>
</dbReference>
<sequence>MILIKNAKILTMAERDLEKGDILMGDGKIQRIGENIAAPAGAEIIDASGLTAMPGIVDAHCHIGMWEDSIDEEGADGNECTDPVTPELRAIDAINPVDRCFQEAREGGVTTVVTGPGSANVIGGQFAALKTYGACVDEMVIKAPAALKMALGENPKGVYGGEQKKAPMTRMASAALIREALVEAQEYAKEMESDDPPKRDLKNEILCQALRGELLVKIHAHRADDIFTAIRLAKEFNLRLSLEHCTDGYLIAPYVKESGAKVIIGPLLCDRCKPELKNLSWNAPRVLYENGVEFAMMSDHPVQPTQLLQVTAAMAVKYGLPGREALKAITINAAKAVCLEDRIGSLEEGKDADIVLYSGDPLDVRSNIAHVFIDGKQVR</sequence>
<evidence type="ECO:0000313" key="3">
    <source>
        <dbReference type="Proteomes" id="UP000617951"/>
    </source>
</evidence>
<proteinExistence type="predicted"/>
<dbReference type="SUPFAM" id="SSF51556">
    <property type="entry name" value="Metallo-dependent hydrolases"/>
    <property type="match status" value="1"/>
</dbReference>
<dbReference type="InterPro" id="IPR006680">
    <property type="entry name" value="Amidohydro-rel"/>
</dbReference>
<evidence type="ECO:0000259" key="1">
    <source>
        <dbReference type="Pfam" id="PF01979"/>
    </source>
</evidence>
<dbReference type="PANTHER" id="PTHR43135">
    <property type="entry name" value="ALPHA-D-RIBOSE 1-METHYLPHOSPHONATE 5-TRIPHOSPHATE DIPHOSPHATASE"/>
    <property type="match status" value="1"/>
</dbReference>
<dbReference type="CDD" id="cd01309">
    <property type="entry name" value="Met_dep_hydrolase_C"/>
    <property type="match status" value="1"/>
</dbReference>